<keyword evidence="4 7" id="KW-0812">Transmembrane</keyword>
<keyword evidence="5 7" id="KW-1133">Transmembrane helix</keyword>
<evidence type="ECO:0000256" key="3">
    <source>
        <dbReference type="ARBA" id="ARBA00022475"/>
    </source>
</evidence>
<keyword evidence="9" id="KW-1185">Reference proteome</keyword>
<dbReference type="Pfam" id="PF01810">
    <property type="entry name" value="LysE"/>
    <property type="match status" value="1"/>
</dbReference>
<dbReference type="GO" id="GO:0005886">
    <property type="term" value="C:plasma membrane"/>
    <property type="evidence" value="ECO:0007669"/>
    <property type="project" value="UniProtKB-SubCell"/>
</dbReference>
<dbReference type="AlphaFoldDB" id="Q1YQ38"/>
<dbReference type="eggNOG" id="COG1280">
    <property type="taxonomic scope" value="Bacteria"/>
</dbReference>
<evidence type="ECO:0000256" key="1">
    <source>
        <dbReference type="ARBA" id="ARBA00004651"/>
    </source>
</evidence>
<accession>Q1YQ38</accession>
<proteinExistence type="inferred from homology"/>
<name>Q1YQ38_9GAMM</name>
<dbReference type="EMBL" id="AAPI01000007">
    <property type="protein sequence ID" value="EAS46405.1"/>
    <property type="molecule type" value="Genomic_DNA"/>
</dbReference>
<comment type="subcellular location">
    <subcellularLocation>
        <location evidence="1">Cell membrane</location>
        <topology evidence="1">Multi-pass membrane protein</topology>
    </subcellularLocation>
</comment>
<dbReference type="PANTHER" id="PTHR30086:SF14">
    <property type="entry name" value="HOMOSERINE_HOMOSERINE LACTONE EFFLUX PROTEIN"/>
    <property type="match status" value="1"/>
</dbReference>
<keyword evidence="6 7" id="KW-0472">Membrane</keyword>
<organism evidence="8 9">
    <name type="scientific">gamma proteobacterium HTCC2207</name>
    <dbReference type="NCBI Taxonomy" id="314287"/>
    <lineage>
        <taxon>Bacteria</taxon>
        <taxon>Pseudomonadati</taxon>
        <taxon>Pseudomonadota</taxon>
        <taxon>Gammaproteobacteria</taxon>
        <taxon>Cellvibrionales</taxon>
        <taxon>Porticoccaceae</taxon>
        <taxon>SAR92 clade</taxon>
    </lineage>
</organism>
<dbReference type="HOGENOM" id="CLU_079569_3_2_6"/>
<dbReference type="PANTHER" id="PTHR30086">
    <property type="entry name" value="ARGININE EXPORTER PROTEIN ARGO"/>
    <property type="match status" value="1"/>
</dbReference>
<feature type="transmembrane region" description="Helical" evidence="7">
    <location>
        <begin position="98"/>
        <end position="124"/>
    </location>
</feature>
<dbReference type="InterPro" id="IPR001123">
    <property type="entry name" value="LeuE-type"/>
</dbReference>
<evidence type="ECO:0000313" key="8">
    <source>
        <dbReference type="EMBL" id="EAS46405.1"/>
    </source>
</evidence>
<dbReference type="Proteomes" id="UP000005555">
    <property type="component" value="Unassembled WGS sequence"/>
</dbReference>
<evidence type="ECO:0000256" key="7">
    <source>
        <dbReference type="SAM" id="Phobius"/>
    </source>
</evidence>
<sequence length="190" mass="20900">MFMTPGPVVIFSVHNGLNYGRNKALVASLGNVSALFTLLIIAAASLRIATTISPKGLVLLQLLGAGYLVFLGAKMILNAKNFNRHNSDYKLDISLGTLYRRGFFMTLTNPKAFAYLMAVIPQFLMSGHDLIPQLLIMAPTIAAAQFLCIGTYVMFAHHFREWFLSSKRIELINYIAGGILVLFGLVMAIE</sequence>
<gene>
    <name evidence="8" type="ORF">GB2207_00490</name>
</gene>
<comment type="similarity">
    <text evidence="2">Belongs to the Rht family.</text>
</comment>
<keyword evidence="3" id="KW-1003">Cell membrane</keyword>
<protein>
    <submittedName>
        <fullName evidence="8">Lysine exporter protein (LYSE/YGGA)</fullName>
    </submittedName>
</protein>
<dbReference type="STRING" id="314287.GB2207_00490"/>
<reference evidence="8 9" key="1">
    <citation type="submission" date="2006-03" db="EMBL/GenBank/DDBJ databases">
        <authorList>
            <person name="Giovannoni S.J."/>
            <person name="Cho J.-C."/>
            <person name="Ferriera S."/>
            <person name="Johnson J."/>
            <person name="Kravitz S."/>
            <person name="Halpern A."/>
            <person name="Remington K."/>
            <person name="Beeson K."/>
            <person name="Tran B."/>
            <person name="Rogers Y.-H."/>
            <person name="Friedman R."/>
            <person name="Venter J.C."/>
        </authorList>
    </citation>
    <scope>NUCLEOTIDE SEQUENCE [LARGE SCALE GENOMIC DNA]</scope>
    <source>
        <strain evidence="8 9">HTCC2207</strain>
    </source>
</reference>
<feature type="transmembrane region" description="Helical" evidence="7">
    <location>
        <begin position="136"/>
        <end position="159"/>
    </location>
</feature>
<dbReference type="GO" id="GO:0042970">
    <property type="term" value="F:homoserine transmembrane transporter activity"/>
    <property type="evidence" value="ECO:0007669"/>
    <property type="project" value="TreeGrafter"/>
</dbReference>
<feature type="transmembrane region" description="Helical" evidence="7">
    <location>
        <begin position="58"/>
        <end position="77"/>
    </location>
</feature>
<comment type="caution">
    <text evidence="8">The sequence shown here is derived from an EMBL/GenBank/DDBJ whole genome shotgun (WGS) entry which is preliminary data.</text>
</comment>
<evidence type="ECO:0000256" key="4">
    <source>
        <dbReference type="ARBA" id="ARBA00022692"/>
    </source>
</evidence>
<feature type="transmembrane region" description="Helical" evidence="7">
    <location>
        <begin position="24"/>
        <end position="46"/>
    </location>
</feature>
<evidence type="ECO:0000256" key="5">
    <source>
        <dbReference type="ARBA" id="ARBA00022989"/>
    </source>
</evidence>
<evidence type="ECO:0000256" key="2">
    <source>
        <dbReference type="ARBA" id="ARBA00007928"/>
    </source>
</evidence>
<evidence type="ECO:0000256" key="6">
    <source>
        <dbReference type="ARBA" id="ARBA00023136"/>
    </source>
</evidence>
<feature type="transmembrane region" description="Helical" evidence="7">
    <location>
        <begin position="171"/>
        <end position="189"/>
    </location>
</feature>
<evidence type="ECO:0000313" key="9">
    <source>
        <dbReference type="Proteomes" id="UP000005555"/>
    </source>
</evidence>